<evidence type="ECO:0000313" key="3">
    <source>
        <dbReference type="EMBL" id="KAG3205052.1"/>
    </source>
</evidence>
<evidence type="ECO:0000313" key="4">
    <source>
        <dbReference type="Proteomes" id="UP000774804"/>
    </source>
</evidence>
<name>A0A8T1AFG7_9STRA</name>
<dbReference type="AlphaFoldDB" id="A0A8T1AFG7"/>
<dbReference type="Proteomes" id="UP000760860">
    <property type="component" value="Unassembled WGS sequence"/>
</dbReference>
<feature type="compositionally biased region" description="Basic residues" evidence="1">
    <location>
        <begin position="1"/>
        <end position="10"/>
    </location>
</feature>
<sequence length="97" mass="11002">MSATSTRKRAHVSDSDRGGSGEEAADSTVSVPAFEGEFSSWDAFHKEFKRYQEETHQLYKTRTTNSVAERNRRRTLAARERGITSALFNESFAYGYL</sequence>
<feature type="region of interest" description="Disordered" evidence="1">
    <location>
        <begin position="1"/>
        <end position="30"/>
    </location>
</feature>
<organism evidence="2 4">
    <name type="scientific">Phytophthora cactorum</name>
    <dbReference type="NCBI Taxonomy" id="29920"/>
    <lineage>
        <taxon>Eukaryota</taxon>
        <taxon>Sar</taxon>
        <taxon>Stramenopiles</taxon>
        <taxon>Oomycota</taxon>
        <taxon>Peronosporomycetes</taxon>
        <taxon>Peronosporales</taxon>
        <taxon>Peronosporaceae</taxon>
        <taxon>Phytophthora</taxon>
    </lineage>
</organism>
<dbReference type="EMBL" id="RCMI01002038">
    <property type="protein sequence ID" value="KAG2879232.1"/>
    <property type="molecule type" value="Genomic_DNA"/>
</dbReference>
<evidence type="ECO:0000313" key="2">
    <source>
        <dbReference type="EMBL" id="KAG2879232.1"/>
    </source>
</evidence>
<comment type="caution">
    <text evidence="2">The sequence shown here is derived from an EMBL/GenBank/DDBJ whole genome shotgun (WGS) entry which is preliminary data.</text>
</comment>
<dbReference type="Proteomes" id="UP000774804">
    <property type="component" value="Unassembled WGS sequence"/>
</dbReference>
<accession>A0A8T1AFG7</accession>
<gene>
    <name evidence="2" type="ORF">PC115_g22857</name>
    <name evidence="3" type="ORF">PC129_g22275</name>
</gene>
<proteinExistence type="predicted"/>
<evidence type="ECO:0000256" key="1">
    <source>
        <dbReference type="SAM" id="MobiDB-lite"/>
    </source>
</evidence>
<protein>
    <submittedName>
        <fullName evidence="2">Uncharacterized protein</fullName>
    </submittedName>
</protein>
<reference evidence="2" key="1">
    <citation type="submission" date="2018-10" db="EMBL/GenBank/DDBJ databases">
        <title>Effector identification in a new, highly contiguous assembly of the strawberry crown rot pathogen Phytophthora cactorum.</title>
        <authorList>
            <person name="Armitage A.D."/>
            <person name="Nellist C.F."/>
            <person name="Bates H."/>
            <person name="Vickerstaff R.J."/>
            <person name="Harrison R.J."/>
        </authorList>
    </citation>
    <scope>NUCLEOTIDE SEQUENCE</scope>
    <source>
        <strain evidence="2">4032</strain>
        <strain evidence="3">P421</strain>
    </source>
</reference>
<dbReference type="EMBL" id="RCMV01002016">
    <property type="protein sequence ID" value="KAG3205052.1"/>
    <property type="molecule type" value="Genomic_DNA"/>
</dbReference>
<feature type="compositionally biased region" description="Basic and acidic residues" evidence="1">
    <location>
        <begin position="11"/>
        <end position="20"/>
    </location>
</feature>